<evidence type="ECO:0000256" key="6">
    <source>
        <dbReference type="ARBA" id="ARBA00022989"/>
    </source>
</evidence>
<feature type="transmembrane region" description="Helical" evidence="12">
    <location>
        <begin position="471"/>
        <end position="490"/>
    </location>
</feature>
<dbReference type="CDD" id="cd11495">
    <property type="entry name" value="SLC5sbd_NIS-like_u3"/>
    <property type="match status" value="1"/>
</dbReference>
<dbReference type="EMBL" id="JARXIC010000001">
    <property type="protein sequence ID" value="MDQ8192919.1"/>
    <property type="molecule type" value="Genomic_DNA"/>
</dbReference>
<dbReference type="InterPro" id="IPR038377">
    <property type="entry name" value="Na/Glc_symporter_sf"/>
</dbReference>
<comment type="caution">
    <text evidence="13">The sequence shown here is derived from an EMBL/GenBank/DDBJ whole genome shotgun (WGS) entry which is preliminary data.</text>
</comment>
<dbReference type="RefSeq" id="WP_308983429.1">
    <property type="nucleotide sequence ID" value="NZ_JARXIC010000001.1"/>
</dbReference>
<keyword evidence="5 12" id="KW-0812">Transmembrane</keyword>
<organism evidence="13 14">
    <name type="scientific">Thalassobacterium sedimentorum</name>
    <dbReference type="NCBI Taxonomy" id="3041258"/>
    <lineage>
        <taxon>Bacteria</taxon>
        <taxon>Pseudomonadati</taxon>
        <taxon>Verrucomicrobiota</taxon>
        <taxon>Opitutia</taxon>
        <taxon>Puniceicoccales</taxon>
        <taxon>Coraliomargaritaceae</taxon>
        <taxon>Thalassobacterium</taxon>
    </lineage>
</organism>
<evidence type="ECO:0000313" key="14">
    <source>
        <dbReference type="Proteomes" id="UP001243717"/>
    </source>
</evidence>
<dbReference type="PROSITE" id="PS50283">
    <property type="entry name" value="NA_SOLUT_SYMP_3"/>
    <property type="match status" value="1"/>
</dbReference>
<dbReference type="Proteomes" id="UP001243717">
    <property type="component" value="Unassembled WGS sequence"/>
</dbReference>
<reference evidence="13 14" key="1">
    <citation type="submission" date="2023-04" db="EMBL/GenBank/DDBJ databases">
        <title>A novel bacteria isolated from coastal sediment.</title>
        <authorList>
            <person name="Liu X.-J."/>
            <person name="Du Z.-J."/>
        </authorList>
    </citation>
    <scope>NUCLEOTIDE SEQUENCE [LARGE SCALE GENOMIC DNA]</scope>
    <source>
        <strain evidence="13 14">SDUM461004</strain>
    </source>
</reference>
<dbReference type="PANTHER" id="PTHR42985">
    <property type="entry name" value="SODIUM-COUPLED MONOCARBOXYLATE TRANSPORTER"/>
    <property type="match status" value="1"/>
</dbReference>
<feature type="transmembrane region" description="Helical" evidence="12">
    <location>
        <begin position="50"/>
        <end position="75"/>
    </location>
</feature>
<feature type="transmembrane region" description="Helical" evidence="12">
    <location>
        <begin position="189"/>
        <end position="215"/>
    </location>
</feature>
<gene>
    <name evidence="13" type="ORF">QEH59_00680</name>
</gene>
<keyword evidence="4" id="KW-1003">Cell membrane</keyword>
<feature type="transmembrane region" description="Helical" evidence="12">
    <location>
        <begin position="436"/>
        <end position="459"/>
    </location>
</feature>
<feature type="transmembrane region" description="Helical" evidence="12">
    <location>
        <begin position="409"/>
        <end position="429"/>
    </location>
</feature>
<dbReference type="NCBIfam" id="TIGR00813">
    <property type="entry name" value="sss"/>
    <property type="match status" value="1"/>
</dbReference>
<evidence type="ECO:0000256" key="12">
    <source>
        <dbReference type="SAM" id="Phobius"/>
    </source>
</evidence>
<feature type="transmembrane region" description="Helical" evidence="12">
    <location>
        <begin position="81"/>
        <end position="102"/>
    </location>
</feature>
<sequence length="502" mass="55552">METAKSFFNAPNIIIIFAYFAIMVMMGVYFSRKNSGTEDYFLGGKTLPSWAIGLSMVATSMSSITFLAMPAAAFALDWRMIVPSFASPIVALIAMWIFVPFFRKNAQVSAYEYLHKRYGNGVRLYSSIVFLIIQAVRMGAILYLLVIPLNLITGIDPLWIVLLTGGSATIYTLLGGMSATVWTDVIQSFVLYIGGFIAIAVMAYLVPGGLTSLIQTANEHGKFGLGAMEWDPSQRTFWTMLSIGIVGATGGFTTDQNVIQRYLSARSTRDARKATFLCATLSLPTWALFFLIGSCLFAFYQILPDPALNELPVDAVFPYFILNSLPPGVSGLVIAGILSAAMSTLSSGLNSFATVMVTDIWKPYLLKGKTDQFYTKLARGFTALAGILMFIVSYVLLRSEGESILDFNYKVAGLLSGVVVCFYLLGFFAPQVNRRIIWQSFTISFGLNVYLVLVELKLIPNFLHLHIHPYWVYPFVVVVMIVLSLALAYLQKSKPDKEEEER</sequence>
<feature type="transmembrane region" description="Helical" evidence="12">
    <location>
        <begin position="122"/>
        <end position="146"/>
    </location>
</feature>
<dbReference type="Gene3D" id="1.20.1730.10">
    <property type="entry name" value="Sodium/glucose cotransporter"/>
    <property type="match status" value="1"/>
</dbReference>
<evidence type="ECO:0000256" key="8">
    <source>
        <dbReference type="ARBA" id="ARBA00023065"/>
    </source>
</evidence>
<feature type="transmembrane region" description="Helical" evidence="12">
    <location>
        <begin position="377"/>
        <end position="397"/>
    </location>
</feature>
<evidence type="ECO:0000256" key="7">
    <source>
        <dbReference type="ARBA" id="ARBA00023053"/>
    </source>
</evidence>
<keyword evidence="3" id="KW-0813">Transport</keyword>
<comment type="similarity">
    <text evidence="2 11">Belongs to the sodium:solute symporter (SSF) (TC 2.A.21) family.</text>
</comment>
<evidence type="ECO:0000256" key="5">
    <source>
        <dbReference type="ARBA" id="ARBA00022692"/>
    </source>
</evidence>
<evidence type="ECO:0000256" key="3">
    <source>
        <dbReference type="ARBA" id="ARBA00022448"/>
    </source>
</evidence>
<evidence type="ECO:0000256" key="11">
    <source>
        <dbReference type="RuleBase" id="RU362091"/>
    </source>
</evidence>
<evidence type="ECO:0000256" key="1">
    <source>
        <dbReference type="ARBA" id="ARBA00004651"/>
    </source>
</evidence>
<feature type="transmembrane region" description="Helical" evidence="12">
    <location>
        <begin position="12"/>
        <end position="30"/>
    </location>
</feature>
<evidence type="ECO:0000256" key="9">
    <source>
        <dbReference type="ARBA" id="ARBA00023136"/>
    </source>
</evidence>
<feature type="transmembrane region" description="Helical" evidence="12">
    <location>
        <begin position="274"/>
        <end position="303"/>
    </location>
</feature>
<keyword evidence="10" id="KW-0739">Sodium transport</keyword>
<comment type="subcellular location">
    <subcellularLocation>
        <location evidence="1">Cell membrane</location>
        <topology evidence="1">Multi-pass membrane protein</topology>
    </subcellularLocation>
</comment>
<name>A0ABU1AEI7_9BACT</name>
<keyword evidence="6 12" id="KW-1133">Transmembrane helix</keyword>
<keyword evidence="14" id="KW-1185">Reference proteome</keyword>
<protein>
    <submittedName>
        <fullName evidence="13">Sodium:solute symporter</fullName>
    </submittedName>
</protein>
<evidence type="ECO:0000256" key="4">
    <source>
        <dbReference type="ARBA" id="ARBA00022475"/>
    </source>
</evidence>
<dbReference type="PANTHER" id="PTHR42985:SF40">
    <property type="entry name" value="LD47995P-RELATED"/>
    <property type="match status" value="1"/>
</dbReference>
<keyword evidence="7" id="KW-0915">Sodium</keyword>
<dbReference type="InterPro" id="IPR051163">
    <property type="entry name" value="Sodium:Solute_Symporter_SSF"/>
</dbReference>
<keyword evidence="9 12" id="KW-0472">Membrane</keyword>
<evidence type="ECO:0000313" key="13">
    <source>
        <dbReference type="EMBL" id="MDQ8192919.1"/>
    </source>
</evidence>
<accession>A0ABU1AEI7</accession>
<feature type="transmembrane region" description="Helical" evidence="12">
    <location>
        <begin position="235"/>
        <end position="253"/>
    </location>
</feature>
<evidence type="ECO:0000256" key="10">
    <source>
        <dbReference type="ARBA" id="ARBA00023201"/>
    </source>
</evidence>
<evidence type="ECO:0000256" key="2">
    <source>
        <dbReference type="ARBA" id="ARBA00006434"/>
    </source>
</evidence>
<dbReference type="Pfam" id="PF00474">
    <property type="entry name" value="SSF"/>
    <property type="match status" value="1"/>
</dbReference>
<dbReference type="InterPro" id="IPR001734">
    <property type="entry name" value="Na/solute_symporter"/>
</dbReference>
<feature type="transmembrane region" description="Helical" evidence="12">
    <location>
        <begin position="158"/>
        <end position="182"/>
    </location>
</feature>
<proteinExistence type="inferred from homology"/>
<keyword evidence="8" id="KW-0406">Ion transport</keyword>